<proteinExistence type="predicted"/>
<dbReference type="InterPro" id="IPR027417">
    <property type="entry name" value="P-loop_NTPase"/>
</dbReference>
<dbReference type="PANTHER" id="PTHR46638:SF1">
    <property type="entry name" value="CORRINOID ADENOSYLTRANSFERASE"/>
    <property type="match status" value="1"/>
</dbReference>
<evidence type="ECO:0000313" key="2">
    <source>
        <dbReference type="Proteomes" id="UP000736328"/>
    </source>
</evidence>
<dbReference type="PIRSF" id="PIRSF015617">
    <property type="entry name" value="Adensltrnsf_CobA"/>
    <property type="match status" value="1"/>
</dbReference>
<dbReference type="Gene3D" id="3.40.50.300">
    <property type="entry name" value="P-loop containing nucleotide triphosphate hydrolases"/>
    <property type="match status" value="1"/>
</dbReference>
<dbReference type="Proteomes" id="UP000736328">
    <property type="component" value="Unassembled WGS sequence"/>
</dbReference>
<accession>A0A933I8C2</accession>
<comment type="caution">
    <text evidence="1">The sequence shown here is derived from an EMBL/GenBank/DDBJ whole genome shotgun (WGS) entry which is preliminary data.</text>
</comment>
<protein>
    <submittedName>
        <fullName evidence="1">Cob(I)yrinic acid a,c-diamide adenosyltransferase</fullName>
    </submittedName>
</protein>
<gene>
    <name evidence="1" type="ORF">HY768_00330</name>
</gene>
<dbReference type="EMBL" id="JACQXR010000004">
    <property type="protein sequence ID" value="MBI4725670.1"/>
    <property type="molecule type" value="Genomic_DNA"/>
</dbReference>
<reference evidence="1" key="1">
    <citation type="submission" date="2020-07" db="EMBL/GenBank/DDBJ databases">
        <title>Huge and variable diversity of episymbiotic CPR bacteria and DPANN archaea in groundwater ecosystems.</title>
        <authorList>
            <person name="He C.Y."/>
            <person name="Keren R."/>
            <person name="Whittaker M."/>
            <person name="Farag I.F."/>
            <person name="Doudna J."/>
            <person name="Cate J.H.D."/>
            <person name="Banfield J.F."/>
        </authorList>
    </citation>
    <scope>NUCLEOTIDE SEQUENCE</scope>
    <source>
        <strain evidence="1">NC_groundwater_1520_Pr4_B-0.1um_53_5</strain>
    </source>
</reference>
<evidence type="ECO:0000313" key="1">
    <source>
        <dbReference type="EMBL" id="MBI4725670.1"/>
    </source>
</evidence>
<dbReference type="InterPro" id="IPR003724">
    <property type="entry name" value="CblAdoTrfase_CobA"/>
</dbReference>
<dbReference type="PANTHER" id="PTHR46638">
    <property type="entry name" value="CORRINOID ADENOSYLTRANSFERASE"/>
    <property type="match status" value="1"/>
</dbReference>
<dbReference type="NCBIfam" id="NF004637">
    <property type="entry name" value="PRK05986.1"/>
    <property type="match status" value="1"/>
</dbReference>
<dbReference type="GO" id="GO:0005524">
    <property type="term" value="F:ATP binding"/>
    <property type="evidence" value="ECO:0007669"/>
    <property type="project" value="InterPro"/>
</dbReference>
<dbReference type="GO" id="GO:0009236">
    <property type="term" value="P:cobalamin biosynthetic process"/>
    <property type="evidence" value="ECO:0007669"/>
    <property type="project" value="InterPro"/>
</dbReference>
<dbReference type="AlphaFoldDB" id="A0A933I8C2"/>
<dbReference type="Pfam" id="PF02572">
    <property type="entry name" value="CobA_CobO_BtuR"/>
    <property type="match status" value="1"/>
</dbReference>
<organism evidence="1 2">
    <name type="scientific">candidate division TA06 bacterium</name>
    <dbReference type="NCBI Taxonomy" id="2250710"/>
    <lineage>
        <taxon>Bacteria</taxon>
        <taxon>Bacteria division TA06</taxon>
    </lineage>
</organism>
<dbReference type="GO" id="GO:0008817">
    <property type="term" value="F:corrinoid adenosyltransferase activity"/>
    <property type="evidence" value="ECO:0007669"/>
    <property type="project" value="InterPro"/>
</dbReference>
<name>A0A933I8C2_UNCT6</name>
<sequence>MIQVYTGNGKGKTTAALGLAMRASGRKKKILMIQFMKGKVNYGELRSARLLPGFTIKQFGRPSFVDKKNPAPADIKGAQEALDFAAKAIGSRKHDIIILDELNVALDFNLAPLDEVLALVSKIPKNLELVITGRHAPKALIRLADLVSEVKEIKHYYQQGAQARKGIEF</sequence>
<dbReference type="SUPFAM" id="SSF52540">
    <property type="entry name" value="P-loop containing nucleoside triphosphate hydrolases"/>
    <property type="match status" value="1"/>
</dbReference>
<dbReference type="CDD" id="cd00561">
    <property type="entry name" value="CobA_ACA"/>
    <property type="match status" value="1"/>
</dbReference>